<feature type="region of interest" description="Disordered" evidence="1">
    <location>
        <begin position="46"/>
        <end position="68"/>
    </location>
</feature>
<reference evidence="2 3" key="1">
    <citation type="submission" date="2018-10" db="EMBL/GenBank/DDBJ databases">
        <title>Bacillus Keqinensis sp. nov., a moderately halophilic bacterium isolated from a saline-alkaline lake.</title>
        <authorList>
            <person name="Wang H."/>
        </authorList>
    </citation>
    <scope>NUCLEOTIDE SEQUENCE [LARGE SCALE GENOMIC DNA]</scope>
    <source>
        <strain evidence="2 3">KQ-3</strain>
    </source>
</reference>
<accession>A0A3M7TP54</accession>
<comment type="caution">
    <text evidence="2">The sequence shown here is derived from an EMBL/GenBank/DDBJ whole genome shotgun (WGS) entry which is preliminary data.</text>
</comment>
<gene>
    <name evidence="2" type="ORF">EBO34_11790</name>
</gene>
<dbReference type="EMBL" id="RHIB01000002">
    <property type="protein sequence ID" value="RNA67414.1"/>
    <property type="molecule type" value="Genomic_DNA"/>
</dbReference>
<evidence type="ECO:0000313" key="2">
    <source>
        <dbReference type="EMBL" id="RNA67414.1"/>
    </source>
</evidence>
<keyword evidence="3" id="KW-1185">Reference proteome</keyword>
<dbReference type="AlphaFoldDB" id="A0A3M7TP54"/>
<name>A0A3M7TP54_9BACI</name>
<proteinExistence type="predicted"/>
<evidence type="ECO:0000313" key="3">
    <source>
        <dbReference type="Proteomes" id="UP000278746"/>
    </source>
</evidence>
<protein>
    <submittedName>
        <fullName evidence="2">Uncharacterized protein</fullName>
    </submittedName>
</protein>
<evidence type="ECO:0000256" key="1">
    <source>
        <dbReference type="SAM" id="MobiDB-lite"/>
    </source>
</evidence>
<feature type="compositionally biased region" description="Polar residues" evidence="1">
    <location>
        <begin position="47"/>
        <end position="68"/>
    </location>
</feature>
<organism evidence="2 3">
    <name type="scientific">Alteribacter keqinensis</name>
    <dbReference type="NCBI Taxonomy" id="2483800"/>
    <lineage>
        <taxon>Bacteria</taxon>
        <taxon>Bacillati</taxon>
        <taxon>Bacillota</taxon>
        <taxon>Bacilli</taxon>
        <taxon>Bacillales</taxon>
        <taxon>Bacillaceae</taxon>
        <taxon>Alteribacter</taxon>
    </lineage>
</organism>
<sequence>MVDKTEKIVDMSVRGGQSTRDELRYVGFGLNTQTDEDLQEYRGSASVCGNSMNNRPNSMNKQLKAMNN</sequence>
<dbReference type="Proteomes" id="UP000278746">
    <property type="component" value="Unassembled WGS sequence"/>
</dbReference>